<evidence type="ECO:0000256" key="2">
    <source>
        <dbReference type="SAM" id="SignalP"/>
    </source>
</evidence>
<evidence type="ECO:0000256" key="1">
    <source>
        <dbReference type="ARBA" id="ARBA00022729"/>
    </source>
</evidence>
<protein>
    <submittedName>
        <fullName evidence="4">Egg cell-secreted protein 1.4-like</fullName>
    </submittedName>
</protein>
<feature type="signal peptide" evidence="2">
    <location>
        <begin position="1"/>
        <end position="24"/>
    </location>
</feature>
<dbReference type="RefSeq" id="XP_016454150.1">
    <property type="nucleotide sequence ID" value="XM_016598664.1"/>
</dbReference>
<dbReference type="OMA" id="YCSISAP"/>
<dbReference type="GO" id="GO:0031982">
    <property type="term" value="C:vesicle"/>
    <property type="evidence" value="ECO:0000318"/>
    <property type="project" value="GO_Central"/>
</dbReference>
<dbReference type="KEGG" id="nta:107778412"/>
<evidence type="ECO:0000259" key="3">
    <source>
        <dbReference type="Pfam" id="PF05617"/>
    </source>
</evidence>
<reference evidence="4" key="1">
    <citation type="submission" date="2025-08" db="UniProtKB">
        <authorList>
            <consortium name="RefSeq"/>
        </authorList>
    </citation>
    <scope>IDENTIFICATION</scope>
</reference>
<dbReference type="InterPro" id="IPR008502">
    <property type="entry name" value="Prolamin-like"/>
</dbReference>
<organism evidence="4">
    <name type="scientific">Nicotiana tabacum</name>
    <name type="common">Common tobacco</name>
    <dbReference type="NCBI Taxonomy" id="4097"/>
    <lineage>
        <taxon>Eukaryota</taxon>
        <taxon>Viridiplantae</taxon>
        <taxon>Streptophyta</taxon>
        <taxon>Embryophyta</taxon>
        <taxon>Tracheophyta</taxon>
        <taxon>Spermatophyta</taxon>
        <taxon>Magnoliopsida</taxon>
        <taxon>eudicotyledons</taxon>
        <taxon>Gunneridae</taxon>
        <taxon>Pentapetalae</taxon>
        <taxon>asterids</taxon>
        <taxon>lamiids</taxon>
        <taxon>Solanales</taxon>
        <taxon>Solanaceae</taxon>
        <taxon>Nicotianoideae</taxon>
        <taxon>Nicotianeae</taxon>
        <taxon>Nicotiana</taxon>
    </lineage>
</organism>
<dbReference type="GO" id="GO:0009567">
    <property type="term" value="P:double fertilization forming a zygote and endosperm"/>
    <property type="evidence" value="ECO:0000318"/>
    <property type="project" value="GO_Central"/>
</dbReference>
<dbReference type="GO" id="GO:2000008">
    <property type="term" value="P:regulation of protein localization to cell surface"/>
    <property type="evidence" value="ECO:0000318"/>
    <property type="project" value="GO_Central"/>
</dbReference>
<sequence>MATKFLKIFAFFIILGLANSVVMARLDPILAPSPSDNDFFECWSSLQSISECVTGVYKAFTGIGWLDSSCCEVVNGIDSNCWPKIFPFNPSFGDTLIYYCSLSPAPSPASAI</sequence>
<dbReference type="OrthoDB" id="1862203at2759"/>
<proteinExistence type="predicted"/>
<dbReference type="GO" id="GO:0080155">
    <property type="term" value="P:regulation of double fertilization forming a zygote and endosperm"/>
    <property type="evidence" value="ECO:0000318"/>
    <property type="project" value="GO_Central"/>
</dbReference>
<name>A0A1S3YQ95_TOBAC</name>
<dbReference type="PANTHER" id="PTHR31181:SF52">
    <property type="entry name" value="EGG CELL-SECRETED PROTEIN 1.4-LIKE"/>
    <property type="match status" value="1"/>
</dbReference>
<gene>
    <name evidence="4" type="primary">LOC107778412</name>
</gene>
<dbReference type="GO" id="GO:0005576">
    <property type="term" value="C:extracellular region"/>
    <property type="evidence" value="ECO:0000318"/>
    <property type="project" value="GO_Central"/>
</dbReference>
<dbReference type="STRING" id="4097.A0A1S3YQ95"/>
<dbReference type="PANTHER" id="PTHR31181">
    <property type="entry name" value="EGG CELL-SECRETED PROTEIN 1.4"/>
    <property type="match status" value="1"/>
</dbReference>
<dbReference type="PaxDb" id="4097-A0A1S3YQ95"/>
<dbReference type="AlphaFoldDB" id="A0A1S3YQ95"/>
<feature type="domain" description="Prolamin-like" evidence="3">
    <location>
        <begin position="41"/>
        <end position="101"/>
    </location>
</feature>
<keyword evidence="1 2" id="KW-0732">Signal</keyword>
<evidence type="ECO:0000313" key="4">
    <source>
        <dbReference type="RefSeq" id="XP_016454150.1"/>
    </source>
</evidence>
<accession>A0A1S3YQ95</accession>
<feature type="chain" id="PRO_5010186458" evidence="2">
    <location>
        <begin position="25"/>
        <end position="112"/>
    </location>
</feature>
<dbReference type="Pfam" id="PF05617">
    <property type="entry name" value="Prolamin_like"/>
    <property type="match status" value="1"/>
</dbReference>